<feature type="transmembrane region" description="Helical" evidence="1">
    <location>
        <begin position="392"/>
        <end position="413"/>
    </location>
</feature>
<organism evidence="2 3">
    <name type="scientific">Candidatus Roizmanbacteria bacterium GW2011_GWA2_35_19</name>
    <dbReference type="NCBI Taxonomy" id="1618478"/>
    <lineage>
        <taxon>Bacteria</taxon>
        <taxon>Candidatus Roizmaniibacteriota</taxon>
    </lineage>
</organism>
<evidence type="ECO:0000256" key="1">
    <source>
        <dbReference type="SAM" id="Phobius"/>
    </source>
</evidence>
<evidence type="ECO:0000313" key="3">
    <source>
        <dbReference type="Proteomes" id="UP000034457"/>
    </source>
</evidence>
<feature type="transmembrane region" description="Helical" evidence="1">
    <location>
        <begin position="318"/>
        <end position="337"/>
    </location>
</feature>
<proteinExistence type="predicted"/>
<reference evidence="2 3" key="1">
    <citation type="journal article" date="2015" name="Nature">
        <title>rRNA introns, odd ribosomes, and small enigmatic genomes across a large radiation of phyla.</title>
        <authorList>
            <person name="Brown C.T."/>
            <person name="Hug L.A."/>
            <person name="Thomas B.C."/>
            <person name="Sharon I."/>
            <person name="Castelle C.J."/>
            <person name="Singh A."/>
            <person name="Wilkins M.J."/>
            <person name="Williams K.H."/>
            <person name="Banfield J.F."/>
        </authorList>
    </citation>
    <scope>NUCLEOTIDE SEQUENCE [LARGE SCALE GENOMIC DNA]</scope>
</reference>
<name>A0A0G0BQE0_9BACT</name>
<dbReference type="STRING" id="1618478.UR68_C0031G0006"/>
<feature type="transmembrane region" description="Helical" evidence="1">
    <location>
        <begin position="101"/>
        <end position="122"/>
    </location>
</feature>
<feature type="transmembrane region" description="Helical" evidence="1">
    <location>
        <begin position="190"/>
        <end position="221"/>
    </location>
</feature>
<accession>A0A0G0BQE0</accession>
<protein>
    <submittedName>
        <fullName evidence="2">Uncharacterized protein</fullName>
    </submittedName>
</protein>
<feature type="transmembrane region" description="Helical" evidence="1">
    <location>
        <begin position="420"/>
        <end position="437"/>
    </location>
</feature>
<comment type="caution">
    <text evidence="2">The sequence shown here is derived from an EMBL/GenBank/DDBJ whole genome shotgun (WGS) entry which is preliminary data.</text>
</comment>
<dbReference type="EMBL" id="LBQC01000031">
    <property type="protein sequence ID" value="KKP71588.1"/>
    <property type="molecule type" value="Genomic_DNA"/>
</dbReference>
<feature type="transmembrane region" description="Helical" evidence="1">
    <location>
        <begin position="134"/>
        <end position="154"/>
    </location>
</feature>
<feature type="transmembrane region" description="Helical" evidence="1">
    <location>
        <begin position="1289"/>
        <end position="1306"/>
    </location>
</feature>
<keyword evidence="1" id="KW-0812">Transmembrane</keyword>
<keyword evidence="1" id="KW-1133">Transmembrane helix</keyword>
<keyword evidence="1" id="KW-0472">Membrane</keyword>
<sequence>MVLMVGKIFDYFRKRPGLLILSVILLLITVVNIKPDFYLMGWDNYSSYFNLKTNIFRTFFATWREYRGLGVPSDAEVTDIFRQIFYWLAHFIFPEQLLDQVYYMVALWVGILGMYAFTNLLWREIGKENNKADFFATFSAFFYLFNLNTLSVFYALIIPFINRFYSLPLTLFLFLRFLKSKHKVRDFFILAFTIIITSGTYITPTLIITSLVAFFIFLWTYLDLKKAIVYCFIFLSFNAFWILPFINYTFNKSSIIPLARTFVEINEATLNQSSTAFSFDKQVTLRPSFFNMAYSSLNGQEFSIHPMLNDYKKPLNKLIIFIFPALFISGTLLILFEKNKEKKLLWIPTWILLFLFLSLKEYSPLGFLYVWMKHYIPYFDIVFRISDTKFHSYIAFAGSITAAYVLLWLFGLFNKIKLKTALLIILTVIITGYSWLFRSYVTGDLIGFFVYTKIPKAYFEIAKIINDDPEDSRVLHLPMDNWQNYWRSYSWGYFGSAFFHYLIDKPYIDKTFEPGSMENSYLDSKIGKILDSFYQATSTEQKQLQAENFLSLIKKVGIKYLIVDQSISTDIYTRNMNYNARQTTVRVIEMMQYLRQNPDINYLGNYPISLSELYPDYKKLYPVKKTGFSANLPIETSIDLYTVNAIRKPISFVKNATNVDPYIDNLLETDINLGSSTVIQEKNNPSILYPFKQQNHQLTRDGNEVILSYKNSNTDSLTYQIKTSNDKGPYLIDIYGKVEKSTLSFDFYHRYYPNINGNQFQQYLGSEQFELPNPIDSSVDSAFIASNWTYNTTQQISSTYRIKLNDIFIPIPINISNENTYITSYLVDGKNINISLFEKSAELLLPNNSLTSTNPPSCYGTKSNCVSAPIIFPKNLDNSDGYLEVEMQIKGSAEKGSTPPDTQSLSKQVLNSEGTTPISGYICIQQGENSGCLNLHRNLKIFPDLTSYLVPLQSSISDQQSATVVIGSVPVENYQQTMNVENIKEIFYSKLEEKNLDFNPFFPDQTVVISGPLSISFPKFLSNYSYIHKPDFESFNLSQEKCRGGDDRTVIYIENILFNDVQNCDSYFYLNFNYAYQRPYVFTTDYFLGSGQSPFIVLGKNGDNLFLERVSLYQGYPNLFSKQFQDQGLFSGLDSIKEKLTNSQMITASRLFDPTTITDTYSKDMNIHIFQTTENEGLMALGSINMIDYPSSWNEMSLTSENFGTNYQQISEDNVSYKKILPSLWKVKANFPQPGDYLLFFNQGYDRQWRLSNGQEPLKCDGYANCFAIHYDGQSNPKKEFYIFYTPETLYLLGWILTLFNLAVFVRSRKKF</sequence>
<feature type="transmembrane region" description="Helical" evidence="1">
    <location>
        <begin position="227"/>
        <end position="250"/>
    </location>
</feature>
<gene>
    <name evidence="2" type="ORF">UR68_C0031G0006</name>
</gene>
<evidence type="ECO:0000313" key="2">
    <source>
        <dbReference type="EMBL" id="KKP71588.1"/>
    </source>
</evidence>
<dbReference type="Proteomes" id="UP000034457">
    <property type="component" value="Unassembled WGS sequence"/>
</dbReference>